<keyword evidence="2" id="KW-1185">Reference proteome</keyword>
<dbReference type="RefSeq" id="WP_317970051.1">
    <property type="nucleotide sequence ID" value="NZ_CP129118.1"/>
</dbReference>
<proteinExistence type="predicted"/>
<name>A0ABZ0L891_9BACL</name>
<organism evidence="1 2">
    <name type="scientific">Sporosarcina oncorhynchi</name>
    <dbReference type="NCBI Taxonomy" id="3056444"/>
    <lineage>
        <taxon>Bacteria</taxon>
        <taxon>Bacillati</taxon>
        <taxon>Bacillota</taxon>
        <taxon>Bacilli</taxon>
        <taxon>Bacillales</taxon>
        <taxon>Caryophanaceae</taxon>
        <taxon>Sporosarcina</taxon>
    </lineage>
</organism>
<sequence length="239" mass="25846">MKTLQWTMEEVFYFPEEIGVPEEGSAVKVNAGFSENRTEDAVRLSGIYHVAAQVNFAEGDRAAEFSDEAVFVDDVELEGNSGYFEYAVPLYIDLPPEVETPLTIEATDVSARTSADGALAVKWNVTCTYGEKSDEVVGAIPEPTQTVVAAVQEPAPAPTVVAAVSEPASIPSVAEVKEPVPAAKAEGHVRRETEVAIHDSSSWNGHDDVLSYIATLPDEWATTTFRSNDVFVQDESEAY</sequence>
<dbReference type="EMBL" id="CP129118">
    <property type="protein sequence ID" value="WOV88710.1"/>
    <property type="molecule type" value="Genomic_DNA"/>
</dbReference>
<evidence type="ECO:0000313" key="2">
    <source>
        <dbReference type="Proteomes" id="UP001303902"/>
    </source>
</evidence>
<protein>
    <submittedName>
        <fullName evidence="1">Uncharacterized protein</fullName>
    </submittedName>
</protein>
<evidence type="ECO:0000313" key="1">
    <source>
        <dbReference type="EMBL" id="WOV88710.1"/>
    </source>
</evidence>
<accession>A0ABZ0L891</accession>
<reference evidence="1 2" key="1">
    <citation type="submission" date="2023-06" db="EMBL/GenBank/DDBJ databases">
        <title>Sporosarcina sp. nov., isolated from Korean tranditional fermented seafood 'Jeotgal'.</title>
        <authorList>
            <person name="Yang A.I."/>
            <person name="Shin N.-R."/>
        </authorList>
    </citation>
    <scope>NUCLEOTIDE SEQUENCE [LARGE SCALE GENOMIC DNA]</scope>
    <source>
        <strain evidence="1 2">T2O-4</strain>
    </source>
</reference>
<dbReference type="Proteomes" id="UP001303902">
    <property type="component" value="Chromosome"/>
</dbReference>
<gene>
    <name evidence="1" type="ORF">QWT69_06280</name>
</gene>